<dbReference type="KEGG" id="rli:RLO149_c015500"/>
<dbReference type="Proteomes" id="UP000001353">
    <property type="component" value="Chromosome"/>
</dbReference>
<dbReference type="Gene3D" id="3.60.40.10">
    <property type="entry name" value="PPM-type phosphatase domain"/>
    <property type="match status" value="1"/>
</dbReference>
<accession>F7ZG05</accession>
<protein>
    <recommendedName>
        <fullName evidence="1">PPM-type phosphatase domain-containing protein</fullName>
    </recommendedName>
</protein>
<proteinExistence type="predicted"/>
<evidence type="ECO:0000313" key="3">
    <source>
        <dbReference type="Proteomes" id="UP000001353"/>
    </source>
</evidence>
<sequence length="280" mass="30269">MQPGLHADAASALSKGQRSYQEDAVIADFARGSDVGLIVLADGMGGHAAGDVASKIVLTEVYSALVFQRGEGAGLEPHVTDLLHTAAMEANTCLKEHVAAYPDTRGMGATLVASVIINRNLYWISIGDSPLLLFRDGKLRQLNEDHSMASQIDFMVKTGLIGADEGENHPDRNTLTSVLFGGDVAMIDSPQEPLALRAGDILIVASDGLQFLTYDQIEECLRQNQHRPSADIVEVLLHEVDSLHDPDLDNVSFSVVCFQDVSAPAVLKEQERRPEMRRVG</sequence>
<dbReference type="CDD" id="cd00143">
    <property type="entry name" value="PP2Cc"/>
    <property type="match status" value="1"/>
</dbReference>
<dbReference type="EMBL" id="CP002623">
    <property type="protein sequence ID" value="AEI93545.1"/>
    <property type="molecule type" value="Genomic_DNA"/>
</dbReference>
<dbReference type="InterPro" id="IPR001932">
    <property type="entry name" value="PPM-type_phosphatase-like_dom"/>
</dbReference>
<dbReference type="PROSITE" id="PS51746">
    <property type="entry name" value="PPM_2"/>
    <property type="match status" value="1"/>
</dbReference>
<reference evidence="2 3" key="1">
    <citation type="journal article" date="2011" name="BMC Genomics">
        <title>Comparative genome analysis and genome-guided physiological analysis of Roseobacter litoralis.</title>
        <authorList>
            <person name="Kalhoefer D."/>
            <person name="Thole S."/>
            <person name="Voget S."/>
            <person name="Lehmann R."/>
            <person name="Liesegang H."/>
            <person name="Wollher A."/>
            <person name="Daniel R."/>
            <person name="Simon M."/>
            <person name="Brinkhoff T."/>
        </authorList>
    </citation>
    <scope>NUCLEOTIDE SEQUENCE [LARGE SCALE GENOMIC DNA]</scope>
    <source>
        <strain evidence="3">ATCC 49566 / DSM 6996 / JCM 21268 / NBRC 15278 / OCh 149</strain>
    </source>
</reference>
<keyword evidence="3" id="KW-1185">Reference proteome</keyword>
<dbReference type="AlphaFoldDB" id="F7ZG05"/>
<evidence type="ECO:0000313" key="2">
    <source>
        <dbReference type="EMBL" id="AEI93545.1"/>
    </source>
</evidence>
<dbReference type="RefSeq" id="WP_013961479.1">
    <property type="nucleotide sequence ID" value="NC_015730.1"/>
</dbReference>
<name>F7ZG05_ROSLO</name>
<dbReference type="SMART" id="SM00332">
    <property type="entry name" value="PP2Cc"/>
    <property type="match status" value="1"/>
</dbReference>
<dbReference type="Pfam" id="PF13672">
    <property type="entry name" value="PP2C_2"/>
    <property type="match status" value="1"/>
</dbReference>
<organism evidence="2 3">
    <name type="scientific">Roseobacter litoralis (strain ATCC 49566 / DSM 6996 / JCM 21268 / NBRC 15278 / OCh 149)</name>
    <dbReference type="NCBI Taxonomy" id="391595"/>
    <lineage>
        <taxon>Bacteria</taxon>
        <taxon>Pseudomonadati</taxon>
        <taxon>Pseudomonadota</taxon>
        <taxon>Alphaproteobacteria</taxon>
        <taxon>Rhodobacterales</taxon>
        <taxon>Roseobacteraceae</taxon>
        <taxon>Roseobacter</taxon>
    </lineage>
</organism>
<dbReference type="SMART" id="SM00331">
    <property type="entry name" value="PP2C_SIG"/>
    <property type="match status" value="1"/>
</dbReference>
<feature type="domain" description="PPM-type phosphatase" evidence="1">
    <location>
        <begin position="8"/>
        <end position="258"/>
    </location>
</feature>
<dbReference type="eggNOG" id="COG0631">
    <property type="taxonomic scope" value="Bacteria"/>
</dbReference>
<dbReference type="STRING" id="391595.RLO149_c015500"/>
<evidence type="ECO:0000259" key="1">
    <source>
        <dbReference type="PROSITE" id="PS51746"/>
    </source>
</evidence>
<dbReference type="OrthoDB" id="9801841at2"/>
<dbReference type="SUPFAM" id="SSF81606">
    <property type="entry name" value="PP2C-like"/>
    <property type="match status" value="1"/>
</dbReference>
<gene>
    <name evidence="2" type="ordered locus">RLO149_c015500</name>
</gene>
<dbReference type="InterPro" id="IPR036457">
    <property type="entry name" value="PPM-type-like_dom_sf"/>
</dbReference>
<dbReference type="HOGENOM" id="CLU_034545_1_0_5"/>